<name>A0ABQ0JZL0_9BACT</name>
<evidence type="ECO:0000313" key="2">
    <source>
        <dbReference type="Proteomes" id="UP000032309"/>
    </source>
</evidence>
<protein>
    <submittedName>
        <fullName evidence="1">Uncharacterized protein</fullName>
    </submittedName>
</protein>
<dbReference type="RefSeq" id="WP_052564279.1">
    <property type="nucleotide sequence ID" value="NZ_BAFN01000001.1"/>
</dbReference>
<reference evidence="2" key="1">
    <citation type="journal article" date="2015" name="Genome Announc.">
        <title>Draft Genome Sequence of an Anaerobic Ammonium-Oxidizing Bacterium, "Candidatus Brocadia sinica".</title>
        <authorList>
            <person name="Oshiki M."/>
            <person name="Shinyako-Hata K."/>
            <person name="Satoh H."/>
            <person name="Okabe S."/>
        </authorList>
    </citation>
    <scope>NUCLEOTIDE SEQUENCE [LARGE SCALE GENOMIC DNA]</scope>
    <source>
        <strain evidence="2">JPN1</strain>
    </source>
</reference>
<dbReference type="Proteomes" id="UP000032309">
    <property type="component" value="Unassembled WGS sequence"/>
</dbReference>
<gene>
    <name evidence="1" type="ORF">BROSI_A2774</name>
</gene>
<keyword evidence="2" id="KW-1185">Reference proteome</keyword>
<organism evidence="1 2">
    <name type="scientific">Candidatus Brocadia sinica JPN1</name>
    <dbReference type="NCBI Taxonomy" id="1197129"/>
    <lineage>
        <taxon>Bacteria</taxon>
        <taxon>Pseudomonadati</taxon>
        <taxon>Planctomycetota</taxon>
        <taxon>Candidatus Brocadiia</taxon>
        <taxon>Candidatus Brocadiales</taxon>
        <taxon>Candidatus Brocadiaceae</taxon>
        <taxon>Candidatus Brocadia</taxon>
    </lineage>
</organism>
<sequence length="266" mass="29438">MMQKVSYFFFSCILILCVSAINNIYGREVPNPSEGGAPFPFKTIHNIKIFKYDGTLQCGMGSEIPLSDMKKELEKAGAKVISCEKKIVPFYIPTVCGAPTGKVNVYEISVLDFEKVRTLNFDLWVFDTSSVEVFKYDGTLQCGMGSEITLEIMEKELKEVGIKVISKRKDNDGLIHIALCGASTGRINVFEIPSTDFYKALRMGFQFLFSGSNRILKKTISDELVLSEGTKDKTLKAGGDWPFPVVELILGNEIKVSGGGPGPFPW</sequence>
<comment type="caution">
    <text evidence="1">The sequence shown here is derived from an EMBL/GenBank/DDBJ whole genome shotgun (WGS) entry which is preliminary data.</text>
</comment>
<proteinExistence type="predicted"/>
<dbReference type="EMBL" id="BAFN01000001">
    <property type="protein sequence ID" value="GAN34238.1"/>
    <property type="molecule type" value="Genomic_DNA"/>
</dbReference>
<accession>A0ABQ0JZL0</accession>
<evidence type="ECO:0000313" key="1">
    <source>
        <dbReference type="EMBL" id="GAN34238.1"/>
    </source>
</evidence>